<protein>
    <submittedName>
        <fullName evidence="4">Uncharacterized protein C9orf50 homolog</fullName>
    </submittedName>
</protein>
<accession>A0A1S3FJN1</accession>
<dbReference type="OrthoDB" id="9837695at2759"/>
<feature type="compositionally biased region" description="Polar residues" evidence="1">
    <location>
        <begin position="24"/>
        <end position="44"/>
    </location>
</feature>
<sequence length="319" mass="35298">MQPGGAAIQNPNSREHPKEKGQPPSKSAPQSRCRGSSKLTSGTQHRALWPAWRLRAPALTRRSPGDTQKTYRKASHGPGGRAGAGARRSADLGLKGARRQLCGRSRRGGQARSKSDLPNGAPGARVRSTLFDMSRIAHSAHEGARVRSALLRMSTRGLQGSQVPRISTVQIPNPGEGTAPRHRRYCPFRVRFEDETLRDSERRYWERNCAVHRNIFEDEPSTLPEGSVPERVLRNVGKWLESLPKAVYPRLKEAMGSSSSSWERTGVASTSRPRGDYKTFLDAYGTLGRRSPAPCSCTHKQEPFLPSLVLQSLLRRGRL</sequence>
<feature type="domain" description="DUF4685" evidence="2">
    <location>
        <begin position="174"/>
        <end position="217"/>
    </location>
</feature>
<dbReference type="RefSeq" id="XP_012876731.1">
    <property type="nucleotide sequence ID" value="XM_013021277.1"/>
</dbReference>
<reference evidence="4" key="1">
    <citation type="submission" date="2025-08" db="UniProtKB">
        <authorList>
            <consortium name="RefSeq"/>
        </authorList>
    </citation>
    <scope>IDENTIFICATION</scope>
    <source>
        <tissue evidence="4">Kidney</tissue>
    </source>
</reference>
<dbReference type="AlphaFoldDB" id="A0A1S3FJN1"/>
<gene>
    <name evidence="4" type="primary">LOC105989315</name>
</gene>
<dbReference type="GeneID" id="105989315"/>
<proteinExistence type="predicted"/>
<dbReference type="PANTHER" id="PTHR36865">
    <property type="entry name" value="RIKEN CDNA 1700001O22 GENE"/>
    <property type="match status" value="1"/>
</dbReference>
<dbReference type="InParanoid" id="A0A1S3FJN1"/>
<evidence type="ECO:0000313" key="3">
    <source>
        <dbReference type="Proteomes" id="UP000081671"/>
    </source>
</evidence>
<dbReference type="KEGG" id="dord:105989315"/>
<name>A0A1S3FJN1_DIPOR</name>
<dbReference type="Pfam" id="PF15737">
    <property type="entry name" value="DUF4685"/>
    <property type="match status" value="1"/>
</dbReference>
<keyword evidence="3" id="KW-1185">Reference proteome</keyword>
<evidence type="ECO:0000259" key="2">
    <source>
        <dbReference type="Pfam" id="PF15737"/>
    </source>
</evidence>
<evidence type="ECO:0000256" key="1">
    <source>
        <dbReference type="SAM" id="MobiDB-lite"/>
    </source>
</evidence>
<feature type="region of interest" description="Disordered" evidence="1">
    <location>
        <begin position="1"/>
        <end position="125"/>
    </location>
</feature>
<dbReference type="Proteomes" id="UP000081671">
    <property type="component" value="Unplaced"/>
</dbReference>
<dbReference type="InterPro" id="IPR032756">
    <property type="entry name" value="DUF4685"/>
</dbReference>
<dbReference type="PANTHER" id="PTHR36865:SF1">
    <property type="entry name" value="RIKEN CDNA 1700001O22 GENE"/>
    <property type="match status" value="1"/>
</dbReference>
<evidence type="ECO:0000313" key="4">
    <source>
        <dbReference type="RefSeq" id="XP_012876731.1"/>
    </source>
</evidence>
<organism evidence="3 4">
    <name type="scientific">Dipodomys ordii</name>
    <name type="common">Ord's kangaroo rat</name>
    <dbReference type="NCBI Taxonomy" id="10020"/>
    <lineage>
        <taxon>Eukaryota</taxon>
        <taxon>Metazoa</taxon>
        <taxon>Chordata</taxon>
        <taxon>Craniata</taxon>
        <taxon>Vertebrata</taxon>
        <taxon>Euteleostomi</taxon>
        <taxon>Mammalia</taxon>
        <taxon>Eutheria</taxon>
        <taxon>Euarchontoglires</taxon>
        <taxon>Glires</taxon>
        <taxon>Rodentia</taxon>
        <taxon>Castorimorpha</taxon>
        <taxon>Heteromyidae</taxon>
        <taxon>Dipodomyinae</taxon>
        <taxon>Dipodomys</taxon>
    </lineage>
</organism>